<evidence type="ECO:0000256" key="4">
    <source>
        <dbReference type="HAMAP-Rule" id="MF_00142"/>
    </source>
</evidence>
<dbReference type="GO" id="GO:0008198">
    <property type="term" value="F:ferrous iron binding"/>
    <property type="evidence" value="ECO:0007669"/>
    <property type="project" value="TreeGrafter"/>
</dbReference>
<dbReference type="EMBL" id="PIPI01000007">
    <property type="protein sequence ID" value="RUO18826.1"/>
    <property type="molecule type" value="Genomic_DNA"/>
</dbReference>
<dbReference type="PROSITE" id="PS50810">
    <property type="entry name" value="FRATAXIN_2"/>
    <property type="match status" value="1"/>
</dbReference>
<dbReference type="PANTHER" id="PTHR16821">
    <property type="entry name" value="FRATAXIN"/>
    <property type="match status" value="1"/>
</dbReference>
<dbReference type="NCBIfam" id="TIGR03421">
    <property type="entry name" value="FeS_CyaY"/>
    <property type="match status" value="1"/>
</dbReference>
<dbReference type="GO" id="GO:0008199">
    <property type="term" value="F:ferric iron binding"/>
    <property type="evidence" value="ECO:0007669"/>
    <property type="project" value="InterPro"/>
</dbReference>
<dbReference type="PROSITE" id="PS01344">
    <property type="entry name" value="FRATAXIN_1"/>
    <property type="match status" value="1"/>
</dbReference>
<dbReference type="SMART" id="SM01219">
    <property type="entry name" value="Frataxin_Cyay"/>
    <property type="match status" value="1"/>
</dbReference>
<dbReference type="GO" id="GO:0016226">
    <property type="term" value="P:iron-sulfur cluster assembly"/>
    <property type="evidence" value="ECO:0007669"/>
    <property type="project" value="UniProtKB-UniRule"/>
</dbReference>
<name>A0A432VR83_9GAMM</name>
<dbReference type="SUPFAM" id="SSF55387">
    <property type="entry name" value="Frataxin/Nqo15-like"/>
    <property type="match status" value="1"/>
</dbReference>
<dbReference type="CDD" id="cd00503">
    <property type="entry name" value="Frataxin"/>
    <property type="match status" value="1"/>
</dbReference>
<sequence>MQDHEYHQLADDVLLHIEEAVEALEHVDIDFESASGILELIFPNQTVIIINKQEPLHQIWVATRENGHHFEYRDGQWIDNRFGSELWALLSDAATKQAGTAVKLTPP</sequence>
<dbReference type="Gene3D" id="3.30.920.10">
    <property type="entry name" value="Frataxin/CyaY"/>
    <property type="match status" value="1"/>
</dbReference>
<dbReference type="HAMAP" id="MF_00142">
    <property type="entry name" value="CyaY"/>
    <property type="match status" value="1"/>
</dbReference>
<evidence type="ECO:0000313" key="5">
    <source>
        <dbReference type="EMBL" id="RUO18826.1"/>
    </source>
</evidence>
<dbReference type="InterPro" id="IPR020895">
    <property type="entry name" value="Frataxin_CS"/>
</dbReference>
<evidence type="ECO:0000313" key="6">
    <source>
        <dbReference type="Proteomes" id="UP000288212"/>
    </source>
</evidence>
<evidence type="ECO:0000256" key="1">
    <source>
        <dbReference type="ARBA" id="ARBA00008183"/>
    </source>
</evidence>
<organism evidence="5 6">
    <name type="scientific">Aliidiomarina haloalkalitolerans</name>
    <dbReference type="NCBI Taxonomy" id="859059"/>
    <lineage>
        <taxon>Bacteria</taxon>
        <taxon>Pseudomonadati</taxon>
        <taxon>Pseudomonadota</taxon>
        <taxon>Gammaproteobacteria</taxon>
        <taxon>Alteromonadales</taxon>
        <taxon>Idiomarinaceae</taxon>
        <taxon>Aliidiomarina</taxon>
    </lineage>
</organism>
<proteinExistence type="inferred from homology"/>
<dbReference type="OrthoDB" id="285675at2"/>
<reference evidence="5 6" key="1">
    <citation type="journal article" date="2011" name="Front. Microbiol.">
        <title>Genomic signatures of strain selection and enhancement in Bacillus atrophaeus var. globigii, a historical biowarfare simulant.</title>
        <authorList>
            <person name="Gibbons H.S."/>
            <person name="Broomall S.M."/>
            <person name="McNew L.A."/>
            <person name="Daligault H."/>
            <person name="Chapman C."/>
            <person name="Bruce D."/>
            <person name="Karavis M."/>
            <person name="Krepps M."/>
            <person name="McGregor P.A."/>
            <person name="Hong C."/>
            <person name="Park K.H."/>
            <person name="Akmal A."/>
            <person name="Feldman A."/>
            <person name="Lin J.S."/>
            <person name="Chang W.E."/>
            <person name="Higgs B.W."/>
            <person name="Demirev P."/>
            <person name="Lindquist J."/>
            <person name="Liem A."/>
            <person name="Fochler E."/>
            <person name="Read T.D."/>
            <person name="Tapia R."/>
            <person name="Johnson S."/>
            <person name="Bishop-Lilly K.A."/>
            <person name="Detter C."/>
            <person name="Han C."/>
            <person name="Sozhamannan S."/>
            <person name="Rosenzweig C.N."/>
            <person name="Skowronski E.W."/>
        </authorList>
    </citation>
    <scope>NUCLEOTIDE SEQUENCE [LARGE SCALE GENOMIC DNA]</scope>
    <source>
        <strain evidence="5 6">AK5</strain>
    </source>
</reference>
<keyword evidence="2 4" id="KW-0479">Metal-binding</keyword>
<dbReference type="AlphaFoldDB" id="A0A432VR83"/>
<dbReference type="Pfam" id="PF01491">
    <property type="entry name" value="Frataxin_Cyay"/>
    <property type="match status" value="1"/>
</dbReference>
<dbReference type="InterPro" id="IPR002908">
    <property type="entry name" value="Frataxin/CyaY"/>
</dbReference>
<dbReference type="RefSeq" id="WP_126793500.1">
    <property type="nucleotide sequence ID" value="NZ_PIPI01000007.1"/>
</dbReference>
<comment type="caution">
    <text evidence="5">The sequence shown here is derived from an EMBL/GenBank/DDBJ whole genome shotgun (WGS) entry which is preliminary data.</text>
</comment>
<protein>
    <recommendedName>
        <fullName evidence="4">Iron-sulfur cluster assembly protein CyaY</fullName>
    </recommendedName>
</protein>
<comment type="similarity">
    <text evidence="1 4">Belongs to the frataxin family.</text>
</comment>
<evidence type="ECO:0000256" key="3">
    <source>
        <dbReference type="ARBA" id="ARBA00023004"/>
    </source>
</evidence>
<dbReference type="InterPro" id="IPR036524">
    <property type="entry name" value="Frataxin/CyaY_sf"/>
</dbReference>
<dbReference type="InterPro" id="IPR047584">
    <property type="entry name" value="CyaY"/>
</dbReference>
<gene>
    <name evidence="4 5" type="primary">cyaY</name>
    <name evidence="5" type="ORF">CWE06_09505</name>
</gene>
<accession>A0A432VR83</accession>
<dbReference type="Proteomes" id="UP000288212">
    <property type="component" value="Unassembled WGS sequence"/>
</dbReference>
<keyword evidence="6" id="KW-1185">Reference proteome</keyword>
<keyword evidence="3 4" id="KW-0408">Iron</keyword>
<dbReference type="GO" id="GO:0005829">
    <property type="term" value="C:cytosol"/>
    <property type="evidence" value="ECO:0007669"/>
    <property type="project" value="TreeGrafter"/>
</dbReference>
<comment type="function">
    <text evidence="4">Involved in iron-sulfur (Fe-S) cluster assembly. May act as a regulator of Fe-S biogenesis.</text>
</comment>
<evidence type="ECO:0000256" key="2">
    <source>
        <dbReference type="ARBA" id="ARBA00022723"/>
    </source>
</evidence>
<dbReference type="PANTHER" id="PTHR16821:SF2">
    <property type="entry name" value="FRATAXIN, MITOCHONDRIAL"/>
    <property type="match status" value="1"/>
</dbReference>